<accession>A0A6B3M0B9</accession>
<proteinExistence type="predicted"/>
<protein>
    <submittedName>
        <fullName evidence="1">DUF4249 domain-containing protein</fullName>
    </submittedName>
</protein>
<keyword evidence="2" id="KW-1185">Reference proteome</keyword>
<dbReference type="Pfam" id="PF14054">
    <property type="entry name" value="DUF4249"/>
    <property type="match status" value="1"/>
</dbReference>
<dbReference type="EMBL" id="JAAGWD010000007">
    <property type="protein sequence ID" value="NEM99077.1"/>
    <property type="molecule type" value="Genomic_DNA"/>
</dbReference>
<dbReference type="PROSITE" id="PS51257">
    <property type="entry name" value="PROKAR_LIPOPROTEIN"/>
    <property type="match status" value="1"/>
</dbReference>
<reference evidence="1 2" key="1">
    <citation type="submission" date="2020-02" db="EMBL/GenBank/DDBJ databases">
        <authorList>
            <person name="Kim M.K."/>
        </authorList>
    </citation>
    <scope>NUCLEOTIDE SEQUENCE [LARGE SCALE GENOMIC DNA]</scope>
    <source>
        <strain evidence="1 2">BT327</strain>
    </source>
</reference>
<dbReference type="InterPro" id="IPR025345">
    <property type="entry name" value="DUF4249"/>
</dbReference>
<dbReference type="AlphaFoldDB" id="A0A6B3M0B9"/>
<gene>
    <name evidence="1" type="ORF">GXP69_15360</name>
</gene>
<name>A0A6B3M0B9_9BACT</name>
<dbReference type="RefSeq" id="WP_163915975.1">
    <property type="nucleotide sequence ID" value="NZ_JAAGWD010000007.1"/>
</dbReference>
<dbReference type="Proteomes" id="UP000474777">
    <property type="component" value="Unassembled WGS sequence"/>
</dbReference>
<evidence type="ECO:0000313" key="2">
    <source>
        <dbReference type="Proteomes" id="UP000474777"/>
    </source>
</evidence>
<evidence type="ECO:0000313" key="1">
    <source>
        <dbReference type="EMBL" id="NEM99077.1"/>
    </source>
</evidence>
<comment type="caution">
    <text evidence="1">The sequence shown here is derived from an EMBL/GenBank/DDBJ whole genome shotgun (WGS) entry which is preliminary data.</text>
</comment>
<sequence>MLKRFLSIALVFLMGCIDPVDVDLDTQRKHLVVEAYFTNLSKLNYVRLSYSQPHSVPYNSFEEKALVFITSDEGEYYPFKYDKAGYYCQGYGSEQAYGIPGHTYTLNIHVGGKQYISEPVMLLKALPIDSVHFEVDEQTFAFQGDREKQLLPGYQVLVDYKDPGDRKDYMRWSFETEYEINTQPWDFINPMTGYPDPKECCVQCFLSEKLELLKVADDRLTNGQKVRNKEVLFLPFEKYLGVKNKLTVYQHAISADAFNYFRILEQQKNSTGTVFDPPPAEVKGNMKNASDANEQVIGFFDVSGVSEKKVTILRRDINHNFPFFRFPDDCRMMPGATTRPPLNW</sequence>
<organism evidence="1 2">
    <name type="scientific">Pontibacter burrus</name>
    <dbReference type="NCBI Taxonomy" id="2704466"/>
    <lineage>
        <taxon>Bacteria</taxon>
        <taxon>Pseudomonadati</taxon>
        <taxon>Bacteroidota</taxon>
        <taxon>Cytophagia</taxon>
        <taxon>Cytophagales</taxon>
        <taxon>Hymenobacteraceae</taxon>
        <taxon>Pontibacter</taxon>
    </lineage>
</organism>